<comment type="subcellular location">
    <subcellularLocation>
        <location evidence="1">Nucleus</location>
    </subcellularLocation>
</comment>
<reference evidence="10 11" key="1">
    <citation type="journal article" date="2016" name="PLoS Pathog.">
        <title>Biosynthesis of antibiotic leucinostatins in bio-control fungus Purpureocillium lilacinum and their inhibition on phytophthora revealed by genome mining.</title>
        <authorList>
            <person name="Wang G."/>
            <person name="Liu Z."/>
            <person name="Lin R."/>
            <person name="Li E."/>
            <person name="Mao Z."/>
            <person name="Ling J."/>
            <person name="Yang Y."/>
            <person name="Yin W.B."/>
            <person name="Xie B."/>
        </authorList>
    </citation>
    <scope>NUCLEOTIDE SEQUENCE [LARGE SCALE GENOMIC DNA]</scope>
    <source>
        <strain evidence="10">170</strain>
    </source>
</reference>
<protein>
    <submittedName>
        <fullName evidence="10">Methyltransferase LaeA</fullName>
    </submittedName>
</protein>
<dbReference type="PANTHER" id="PTHR43591">
    <property type="entry name" value="METHYLTRANSFERASE"/>
    <property type="match status" value="1"/>
</dbReference>
<dbReference type="STRING" id="1380566.A0A179F464"/>
<dbReference type="Proteomes" id="UP000078397">
    <property type="component" value="Unassembled WGS sequence"/>
</dbReference>
<gene>
    <name evidence="10" type="ORF">VFPPC_10594</name>
</gene>
<dbReference type="RefSeq" id="XP_022284063.1">
    <property type="nucleotide sequence ID" value="XM_022428718.1"/>
</dbReference>
<evidence type="ECO:0000256" key="3">
    <source>
        <dbReference type="ARBA" id="ARBA00022679"/>
    </source>
</evidence>
<keyword evidence="5" id="KW-0805">Transcription regulation</keyword>
<dbReference type="AlphaFoldDB" id="A0A179F464"/>
<evidence type="ECO:0000256" key="1">
    <source>
        <dbReference type="ARBA" id="ARBA00004123"/>
    </source>
</evidence>
<dbReference type="PANTHER" id="PTHR43591:SF30">
    <property type="entry name" value="PROTEIN-METHIONINE METHYLTRANSFERASE LAEA"/>
    <property type="match status" value="1"/>
</dbReference>
<dbReference type="GO" id="GO:0008168">
    <property type="term" value="F:methyltransferase activity"/>
    <property type="evidence" value="ECO:0007669"/>
    <property type="project" value="UniProtKB-KW"/>
</dbReference>
<organism evidence="10 11">
    <name type="scientific">Pochonia chlamydosporia 170</name>
    <dbReference type="NCBI Taxonomy" id="1380566"/>
    <lineage>
        <taxon>Eukaryota</taxon>
        <taxon>Fungi</taxon>
        <taxon>Dikarya</taxon>
        <taxon>Ascomycota</taxon>
        <taxon>Pezizomycotina</taxon>
        <taxon>Sordariomycetes</taxon>
        <taxon>Hypocreomycetidae</taxon>
        <taxon>Hypocreales</taxon>
        <taxon>Clavicipitaceae</taxon>
        <taxon>Pochonia</taxon>
    </lineage>
</organism>
<keyword evidence="3" id="KW-0808">Transferase</keyword>
<evidence type="ECO:0000256" key="4">
    <source>
        <dbReference type="ARBA" id="ARBA00022691"/>
    </source>
</evidence>
<proteinExistence type="inferred from homology"/>
<evidence type="ECO:0000256" key="2">
    <source>
        <dbReference type="ARBA" id="ARBA00022603"/>
    </source>
</evidence>
<dbReference type="GO" id="GO:0005634">
    <property type="term" value="C:nucleus"/>
    <property type="evidence" value="ECO:0007669"/>
    <property type="project" value="UniProtKB-SubCell"/>
</dbReference>
<dbReference type="KEGG" id="pchm:VFPPC_10594"/>
<dbReference type="Gene3D" id="3.40.50.150">
    <property type="entry name" value="Vaccinia Virus protein VP39"/>
    <property type="match status" value="1"/>
</dbReference>
<dbReference type="EMBL" id="LSBJ02000009">
    <property type="protein sequence ID" value="OAQ60161.2"/>
    <property type="molecule type" value="Genomic_DNA"/>
</dbReference>
<comment type="caution">
    <text evidence="10">The sequence shown here is derived from an EMBL/GenBank/DDBJ whole genome shotgun (WGS) entry which is preliminary data.</text>
</comment>
<dbReference type="Pfam" id="PF13489">
    <property type="entry name" value="Methyltransf_23"/>
    <property type="match status" value="1"/>
</dbReference>
<keyword evidence="7" id="KW-0539">Nucleus</keyword>
<accession>A0A179F464</accession>
<sequence>MTAANQVIAPYTEPILRHVHKLFGDRWYGSDSELERSKYIFPIDEEELERLDIFHKFFLTVQQDVLFSAPLDSRANLRILDLGTGTGIWPIDVSKSMPQAFVLGVDFNMIQPKMIPATLEPPLELDIESDWRTLKDGWDLVHVRTLFGSVGCWEKLYHKIYEYLKPNVGYLEQIEIDWVPRYDDGTIPYKSALVDWTDKLLDAMDQHGRSMRVESEQTRQQLVRAGFCDIRESSVKVCFNPWSKDPHEKEVALWFRAGFCRGIKALSYGPMKTYLGMSIRDIDRLCTPG</sequence>
<comment type="catalytic activity">
    <reaction evidence="9">
        <text>L-methionyl-[protein] + S-adenosyl-L-methionine = S-methyl-L-methionyl-[protein] + S-adenosyl-L-homocysteine</text>
        <dbReference type="Rhea" id="RHEA:60560"/>
        <dbReference type="Rhea" id="RHEA-COMP:12313"/>
        <dbReference type="Rhea" id="RHEA-COMP:15592"/>
        <dbReference type="ChEBI" id="CHEBI:16044"/>
        <dbReference type="ChEBI" id="CHEBI:57856"/>
        <dbReference type="ChEBI" id="CHEBI:59789"/>
        <dbReference type="ChEBI" id="CHEBI:142742"/>
    </reaction>
    <physiologicalReaction direction="left-to-right" evidence="9">
        <dbReference type="Rhea" id="RHEA:60561"/>
    </physiologicalReaction>
</comment>
<dbReference type="SUPFAM" id="SSF53335">
    <property type="entry name" value="S-adenosyl-L-methionine-dependent methyltransferases"/>
    <property type="match status" value="1"/>
</dbReference>
<evidence type="ECO:0000256" key="8">
    <source>
        <dbReference type="ARBA" id="ARBA00038158"/>
    </source>
</evidence>
<comment type="similarity">
    <text evidence="8">Belongs to the methyltransferase superfamily. LaeA methyltransferase family.</text>
</comment>
<name>A0A179F464_METCM</name>
<dbReference type="InterPro" id="IPR029063">
    <property type="entry name" value="SAM-dependent_MTases_sf"/>
</dbReference>
<evidence type="ECO:0000256" key="9">
    <source>
        <dbReference type="ARBA" id="ARBA00047870"/>
    </source>
</evidence>
<evidence type="ECO:0000313" key="10">
    <source>
        <dbReference type="EMBL" id="OAQ60161.2"/>
    </source>
</evidence>
<dbReference type="CDD" id="cd02440">
    <property type="entry name" value="AdoMet_MTases"/>
    <property type="match status" value="1"/>
</dbReference>
<evidence type="ECO:0000256" key="5">
    <source>
        <dbReference type="ARBA" id="ARBA00023015"/>
    </source>
</evidence>
<evidence type="ECO:0000313" key="11">
    <source>
        <dbReference type="Proteomes" id="UP000078397"/>
    </source>
</evidence>
<evidence type="ECO:0000256" key="6">
    <source>
        <dbReference type="ARBA" id="ARBA00023163"/>
    </source>
</evidence>
<keyword evidence="2 10" id="KW-0489">Methyltransferase</keyword>
<keyword evidence="11" id="KW-1185">Reference proteome</keyword>
<keyword evidence="4" id="KW-0949">S-adenosyl-L-methionine</keyword>
<keyword evidence="6" id="KW-0804">Transcription</keyword>
<dbReference type="GO" id="GO:0032259">
    <property type="term" value="P:methylation"/>
    <property type="evidence" value="ECO:0007669"/>
    <property type="project" value="UniProtKB-KW"/>
</dbReference>
<dbReference type="GeneID" id="28852928"/>
<evidence type="ECO:0000256" key="7">
    <source>
        <dbReference type="ARBA" id="ARBA00023242"/>
    </source>
</evidence>
<dbReference type="OrthoDB" id="2013972at2759"/>